<sequence>MKRVWPEVTFWRGVAAVTLAVGLYATVVRFSRGLGAATHLSDGFPWGIWVGFDVLVGVGLAAGGFTITATVHLFNLERFRPIVRPTVLTAFLGYLLVAVGLLYDLGRPYRIWHPLIMWNPHSVMFEVAWCVMLYTAVLTLEFSPMVLERFRLRTPLRVVHGITIPVVIAGVLLSTLHQSSLGTLYLIVPEKLHGFWYSPLLPVFFFLSAIAAGLSMVILESFISSRAFGRRLELDLLRDLSRVVVVALGLYLVIKLQDMSGRGAFGLLAAPTPERFLFLVEMIFGVLIPMVLLALPAVRGDRAGLFCSALLVVLGFIMNRLNVSLTGVQGRMDAVYFPSWLELAVTAMLVTLGFIAFGLAVKHLRVFPEGRQEERPISFRRSPRPVVYLSRGALAALGVVIALGALTLDFEATGRGGAETAGIAAGSPSEGRTPPPSVQAGLHHPAGMADGTVDLRLPGDLTYPPGKESPGAVKFSHESHVDGRQPNCATCHEGTFPILKVKAAARTEGEMHGAKRCGACHDGKAAFGVEDNCEGCHTGG</sequence>
<keyword evidence="4 8" id="KW-0812">Transmembrane</keyword>
<dbReference type="PANTHER" id="PTHR30074">
    <property type="entry name" value="FORMATE DEHYDROGENASE, NITRATE-INDUCIBLE, CYTOCHROME B556 FDN SUBUNIT"/>
    <property type="match status" value="1"/>
</dbReference>
<dbReference type="CDD" id="cd08168">
    <property type="entry name" value="Cytochrom_C3"/>
    <property type="match status" value="1"/>
</dbReference>
<keyword evidence="3" id="KW-1003">Cell membrane</keyword>
<evidence type="ECO:0000256" key="6">
    <source>
        <dbReference type="ARBA" id="ARBA00023136"/>
    </source>
</evidence>
<feature type="transmembrane region" description="Helical" evidence="8">
    <location>
        <begin position="9"/>
        <end position="28"/>
    </location>
</feature>
<evidence type="ECO:0000256" key="3">
    <source>
        <dbReference type="ARBA" id="ARBA00022475"/>
    </source>
</evidence>
<comment type="caution">
    <text evidence="10">The sequence shown here is derived from an EMBL/GenBank/DDBJ whole genome shotgun (WGS) entry which is preliminary data.</text>
</comment>
<evidence type="ECO:0000256" key="2">
    <source>
        <dbReference type="ARBA" id="ARBA00008929"/>
    </source>
</evidence>
<dbReference type="Proteomes" id="UP000178606">
    <property type="component" value="Unassembled WGS sequence"/>
</dbReference>
<evidence type="ECO:0000256" key="7">
    <source>
        <dbReference type="SAM" id="MobiDB-lite"/>
    </source>
</evidence>
<feature type="transmembrane region" description="Helical" evidence="8">
    <location>
        <begin position="158"/>
        <end position="176"/>
    </location>
</feature>
<feature type="transmembrane region" description="Helical" evidence="8">
    <location>
        <begin position="305"/>
        <end position="323"/>
    </location>
</feature>
<feature type="transmembrane region" description="Helical" evidence="8">
    <location>
        <begin position="48"/>
        <end position="74"/>
    </location>
</feature>
<evidence type="ECO:0000313" key="11">
    <source>
        <dbReference type="Proteomes" id="UP000178606"/>
    </source>
</evidence>
<dbReference type="Gene3D" id="3.90.10.10">
    <property type="entry name" value="Cytochrome C3"/>
    <property type="match status" value="1"/>
</dbReference>
<dbReference type="EMBL" id="MFKF01000418">
    <property type="protein sequence ID" value="OGG44033.1"/>
    <property type="molecule type" value="Genomic_DNA"/>
</dbReference>
<protein>
    <recommendedName>
        <fullName evidence="9">Cytochrome c7-like domain-containing protein</fullName>
    </recommendedName>
</protein>
<keyword evidence="6 8" id="KW-0472">Membrane</keyword>
<feature type="transmembrane region" description="Helical" evidence="8">
    <location>
        <begin position="196"/>
        <end position="219"/>
    </location>
</feature>
<comment type="similarity">
    <text evidence="2">Belongs to the NrfD family.</text>
</comment>
<feature type="region of interest" description="Disordered" evidence="7">
    <location>
        <begin position="421"/>
        <end position="479"/>
    </location>
</feature>
<dbReference type="SUPFAM" id="SSF48695">
    <property type="entry name" value="Multiheme cytochromes"/>
    <property type="match status" value="1"/>
</dbReference>
<proteinExistence type="inferred from homology"/>
<comment type="subcellular location">
    <subcellularLocation>
        <location evidence="1">Cell membrane</location>
        <topology evidence="1">Multi-pass membrane protein</topology>
    </subcellularLocation>
</comment>
<dbReference type="InterPro" id="IPR026352">
    <property type="entry name" value="Nanowire_3heme"/>
</dbReference>
<dbReference type="Pfam" id="PF03916">
    <property type="entry name" value="NrfD"/>
    <property type="match status" value="1"/>
</dbReference>
<feature type="transmembrane region" description="Helical" evidence="8">
    <location>
        <begin position="385"/>
        <end position="406"/>
    </location>
</feature>
<feature type="transmembrane region" description="Helical" evidence="8">
    <location>
        <begin position="123"/>
        <end position="146"/>
    </location>
</feature>
<dbReference type="AlphaFoldDB" id="A0A1F6C4M5"/>
<dbReference type="InterPro" id="IPR036280">
    <property type="entry name" value="Multihaem_cyt_sf"/>
</dbReference>
<evidence type="ECO:0000256" key="1">
    <source>
        <dbReference type="ARBA" id="ARBA00004651"/>
    </source>
</evidence>
<dbReference type="GO" id="GO:0009061">
    <property type="term" value="P:anaerobic respiration"/>
    <property type="evidence" value="ECO:0007669"/>
    <property type="project" value="TreeGrafter"/>
</dbReference>
<dbReference type="NCBIfam" id="TIGR04257">
    <property type="entry name" value="nanowire_3heme"/>
    <property type="match status" value="1"/>
</dbReference>
<name>A0A1F6C4M5_HANXR</name>
<evidence type="ECO:0000259" key="9">
    <source>
        <dbReference type="Pfam" id="PF14522"/>
    </source>
</evidence>
<reference evidence="10 11" key="1">
    <citation type="journal article" date="2016" name="Nat. Commun.">
        <title>Thousands of microbial genomes shed light on interconnected biogeochemical processes in an aquifer system.</title>
        <authorList>
            <person name="Anantharaman K."/>
            <person name="Brown C.T."/>
            <person name="Hug L.A."/>
            <person name="Sharon I."/>
            <person name="Castelle C.J."/>
            <person name="Probst A.J."/>
            <person name="Thomas B.C."/>
            <person name="Singh A."/>
            <person name="Wilkins M.J."/>
            <person name="Karaoz U."/>
            <person name="Brodie E.L."/>
            <person name="Williams K.H."/>
            <person name="Hubbard S.S."/>
            <person name="Banfield J.F."/>
        </authorList>
    </citation>
    <scope>NUCLEOTIDE SEQUENCE [LARGE SCALE GENOMIC DNA]</scope>
    <source>
        <strain evidence="11">RIFCSPLOWO2_12_FULL_64_10</strain>
    </source>
</reference>
<dbReference type="InterPro" id="IPR051817">
    <property type="entry name" value="FDH_cytochrome_b556_subunit"/>
</dbReference>
<dbReference type="InterPro" id="IPR029467">
    <property type="entry name" value="Cyt_c7-like"/>
</dbReference>
<evidence type="ECO:0000256" key="4">
    <source>
        <dbReference type="ARBA" id="ARBA00022692"/>
    </source>
</evidence>
<keyword evidence="5 8" id="KW-1133">Transmembrane helix</keyword>
<evidence type="ECO:0000256" key="8">
    <source>
        <dbReference type="SAM" id="Phobius"/>
    </source>
</evidence>
<dbReference type="Pfam" id="PF14522">
    <property type="entry name" value="Cytochrome_C7"/>
    <property type="match status" value="1"/>
</dbReference>
<evidence type="ECO:0000313" key="10">
    <source>
        <dbReference type="EMBL" id="OGG44033.1"/>
    </source>
</evidence>
<organism evidence="10 11">
    <name type="scientific">Handelsmanbacteria sp. (strain RIFCSPLOWO2_12_FULL_64_10)</name>
    <dbReference type="NCBI Taxonomy" id="1817868"/>
    <lineage>
        <taxon>Bacteria</taxon>
        <taxon>Candidatus Handelsmaniibacteriota</taxon>
    </lineage>
</organism>
<dbReference type="PANTHER" id="PTHR30074:SF4">
    <property type="entry name" value="NI_FE-HYDROGENASE 2 B-TYPE CYTOCHROME SUBUNIT-RELATED"/>
    <property type="match status" value="1"/>
</dbReference>
<feature type="transmembrane region" description="Helical" evidence="8">
    <location>
        <begin position="276"/>
        <end position="298"/>
    </location>
</feature>
<feature type="transmembrane region" description="Helical" evidence="8">
    <location>
        <begin position="343"/>
        <end position="364"/>
    </location>
</feature>
<dbReference type="InterPro" id="IPR005614">
    <property type="entry name" value="NrfD-like"/>
</dbReference>
<gene>
    <name evidence="10" type="ORF">A3F84_27895</name>
</gene>
<feature type="transmembrane region" description="Helical" evidence="8">
    <location>
        <begin position="240"/>
        <end position="256"/>
    </location>
</feature>
<evidence type="ECO:0000256" key="5">
    <source>
        <dbReference type="ARBA" id="ARBA00022989"/>
    </source>
</evidence>
<accession>A0A1F6C4M5</accession>
<feature type="domain" description="Cytochrome c7-like" evidence="9">
    <location>
        <begin position="473"/>
        <end position="538"/>
    </location>
</feature>
<dbReference type="GO" id="GO:0005886">
    <property type="term" value="C:plasma membrane"/>
    <property type="evidence" value="ECO:0007669"/>
    <property type="project" value="UniProtKB-SubCell"/>
</dbReference>
<feature type="transmembrane region" description="Helical" evidence="8">
    <location>
        <begin position="86"/>
        <end position="103"/>
    </location>
</feature>